<gene>
    <name evidence="3" type="ORF">CJN711_LOCUS31793</name>
    <name evidence="2" type="ORF">KQP761_LOCUS5415</name>
</gene>
<sequence length="70" mass="7695">MCNLRIYICTFVLFLMINFTNGIPQNLKSMIAARSGWSNINSMNQVRMFHTASLLIDGKLLVAGGSDNAG</sequence>
<dbReference type="Proteomes" id="UP000663834">
    <property type="component" value="Unassembled WGS sequence"/>
</dbReference>
<protein>
    <submittedName>
        <fullName evidence="3">Uncharacterized protein</fullName>
    </submittedName>
</protein>
<dbReference type="Gene3D" id="2.130.10.80">
    <property type="entry name" value="Galactose oxidase/kelch, beta-propeller"/>
    <property type="match status" value="1"/>
</dbReference>
<dbReference type="InterPro" id="IPR037293">
    <property type="entry name" value="Gal_Oxidase_central_sf"/>
</dbReference>
<dbReference type="OrthoDB" id="191037at2759"/>
<reference evidence="3" key="1">
    <citation type="submission" date="2021-02" db="EMBL/GenBank/DDBJ databases">
        <authorList>
            <person name="Nowell W R."/>
        </authorList>
    </citation>
    <scope>NUCLEOTIDE SEQUENCE</scope>
</reference>
<dbReference type="SUPFAM" id="SSF117281">
    <property type="entry name" value="Kelch motif"/>
    <property type="match status" value="1"/>
</dbReference>
<dbReference type="EMBL" id="CAJNOW010001389">
    <property type="protein sequence ID" value="CAF1314431.1"/>
    <property type="molecule type" value="Genomic_DNA"/>
</dbReference>
<name>A0A815YEX8_9BILA</name>
<evidence type="ECO:0000313" key="2">
    <source>
        <dbReference type="EMBL" id="CAF1314431.1"/>
    </source>
</evidence>
<keyword evidence="1" id="KW-0732">Signal</keyword>
<feature type="non-terminal residue" evidence="3">
    <location>
        <position position="1"/>
    </location>
</feature>
<evidence type="ECO:0000256" key="1">
    <source>
        <dbReference type="SAM" id="SignalP"/>
    </source>
</evidence>
<organism evidence="3 4">
    <name type="scientific">Rotaria magnacalcarata</name>
    <dbReference type="NCBI Taxonomy" id="392030"/>
    <lineage>
        <taxon>Eukaryota</taxon>
        <taxon>Metazoa</taxon>
        <taxon>Spiralia</taxon>
        <taxon>Gnathifera</taxon>
        <taxon>Rotifera</taxon>
        <taxon>Eurotatoria</taxon>
        <taxon>Bdelloidea</taxon>
        <taxon>Philodinida</taxon>
        <taxon>Philodinidae</taxon>
        <taxon>Rotaria</taxon>
    </lineage>
</organism>
<dbReference type="InterPro" id="IPR015915">
    <property type="entry name" value="Kelch-typ_b-propeller"/>
</dbReference>
<feature type="signal peptide" evidence="1">
    <location>
        <begin position="1"/>
        <end position="22"/>
    </location>
</feature>
<accession>A0A815YEX8</accession>
<proteinExistence type="predicted"/>
<comment type="caution">
    <text evidence="3">The sequence shown here is derived from an EMBL/GenBank/DDBJ whole genome shotgun (WGS) entry which is preliminary data.</text>
</comment>
<feature type="chain" id="PRO_5035688054" evidence="1">
    <location>
        <begin position="23"/>
        <end position="70"/>
    </location>
</feature>
<dbReference type="AlphaFoldDB" id="A0A815YEX8"/>
<dbReference type="EMBL" id="CAJNOV010015225">
    <property type="protein sequence ID" value="CAF1569238.1"/>
    <property type="molecule type" value="Genomic_DNA"/>
</dbReference>
<evidence type="ECO:0000313" key="4">
    <source>
        <dbReference type="Proteomes" id="UP000663855"/>
    </source>
</evidence>
<evidence type="ECO:0000313" key="3">
    <source>
        <dbReference type="EMBL" id="CAF1569238.1"/>
    </source>
</evidence>
<dbReference type="Proteomes" id="UP000663855">
    <property type="component" value="Unassembled WGS sequence"/>
</dbReference>